<reference evidence="1" key="1">
    <citation type="submission" date="2015-04" db="UniProtKB">
        <authorList>
            <consortium name="EnsemblPlants"/>
        </authorList>
    </citation>
    <scope>IDENTIFICATION</scope>
    <source>
        <strain evidence="1">SL10</strain>
    </source>
</reference>
<dbReference type="Gramene" id="ONIVA02G36990.1">
    <property type="protein sequence ID" value="ONIVA02G36990.1"/>
    <property type="gene ID" value="ONIVA02G36990"/>
</dbReference>
<sequence>MSINWCHDLTGRLAIGASVGERRRWRRGLLIVELDMGKYGPRGGVCGYISLCSGPSRSSPNVFNRRSKFQDTTADDDEGGGGPRWSLHCTVVLPHPFQTIFPFTHDYQGSVFFNVDCAVIYRYDVERGVVERVVDMLEEMTYFNCSTHKLYRRPGDWKLRTIQYSESLGRLAIGAPVGERRRRRRGLLISRLTDEGRAEGGEEFVATVTAHSAKAAAI</sequence>
<protein>
    <submittedName>
        <fullName evidence="1">Uncharacterized protein</fullName>
    </submittedName>
</protein>
<keyword evidence="2" id="KW-1185">Reference proteome</keyword>
<dbReference type="HOGENOM" id="CLU_1268676_0_0_1"/>
<dbReference type="EnsemblPlants" id="ONIVA02G36990.1">
    <property type="protein sequence ID" value="ONIVA02G36990.1"/>
    <property type="gene ID" value="ONIVA02G36990"/>
</dbReference>
<evidence type="ECO:0000313" key="2">
    <source>
        <dbReference type="Proteomes" id="UP000006591"/>
    </source>
</evidence>
<reference evidence="1" key="2">
    <citation type="submission" date="2018-04" db="EMBL/GenBank/DDBJ databases">
        <title>OnivRS2 (Oryza nivara Reference Sequence Version 2).</title>
        <authorList>
            <person name="Zhang J."/>
            <person name="Kudrna D."/>
            <person name="Lee S."/>
            <person name="Talag J."/>
            <person name="Rajasekar S."/>
            <person name="Welchert J."/>
            <person name="Hsing Y.-I."/>
            <person name="Wing R.A."/>
        </authorList>
    </citation>
    <scope>NUCLEOTIDE SEQUENCE [LARGE SCALE GENOMIC DNA]</scope>
    <source>
        <strain evidence="1">SL10</strain>
    </source>
</reference>
<evidence type="ECO:0000313" key="1">
    <source>
        <dbReference type="EnsemblPlants" id="ONIVA02G36990.1"/>
    </source>
</evidence>
<dbReference type="AlphaFoldDB" id="A0A0E0GDP9"/>
<proteinExistence type="predicted"/>
<name>A0A0E0GDP9_ORYNI</name>
<accession>A0A0E0GDP9</accession>
<organism evidence="1">
    <name type="scientific">Oryza nivara</name>
    <name type="common">Indian wild rice</name>
    <name type="synonym">Oryza sativa f. spontanea</name>
    <dbReference type="NCBI Taxonomy" id="4536"/>
    <lineage>
        <taxon>Eukaryota</taxon>
        <taxon>Viridiplantae</taxon>
        <taxon>Streptophyta</taxon>
        <taxon>Embryophyta</taxon>
        <taxon>Tracheophyta</taxon>
        <taxon>Spermatophyta</taxon>
        <taxon>Magnoliopsida</taxon>
        <taxon>Liliopsida</taxon>
        <taxon>Poales</taxon>
        <taxon>Poaceae</taxon>
        <taxon>BOP clade</taxon>
        <taxon>Oryzoideae</taxon>
        <taxon>Oryzeae</taxon>
        <taxon>Oryzinae</taxon>
        <taxon>Oryza</taxon>
    </lineage>
</organism>
<dbReference type="Proteomes" id="UP000006591">
    <property type="component" value="Chromosome 2"/>
</dbReference>